<comment type="subcellular location">
    <subcellularLocation>
        <location evidence="1">Cell membrane</location>
        <topology evidence="1">Multi-pass membrane protein</topology>
    </subcellularLocation>
</comment>
<evidence type="ECO:0000256" key="6">
    <source>
        <dbReference type="ARBA" id="ARBA00023136"/>
    </source>
</evidence>
<dbReference type="GO" id="GO:0008324">
    <property type="term" value="F:monoatomic cation transmembrane transporter activity"/>
    <property type="evidence" value="ECO:0007669"/>
    <property type="project" value="InterPro"/>
</dbReference>
<keyword evidence="5" id="KW-1133">Transmembrane helix</keyword>
<keyword evidence="3" id="KW-1003">Cell membrane</keyword>
<keyword evidence="4" id="KW-0812">Transmembrane</keyword>
<evidence type="ECO:0000313" key="7">
    <source>
        <dbReference type="EMBL" id="OCG76451.1"/>
    </source>
</evidence>
<dbReference type="RefSeq" id="WP_067028202.1">
    <property type="nucleotide sequence ID" value="NZ_CP038256.1"/>
</dbReference>
<accession>A0A1B9NIN2</accession>
<protein>
    <submittedName>
        <fullName evidence="7">Sodium:proton antiporter</fullName>
    </submittedName>
</protein>
<keyword evidence="6" id="KW-0472">Membrane</keyword>
<dbReference type="PANTHER" id="PTHR34584">
    <property type="entry name" value="NA(+)/H(+) ANTIPORTER SUBUNIT E1"/>
    <property type="match status" value="1"/>
</dbReference>
<keyword evidence="8" id="KW-1185">Reference proteome</keyword>
<dbReference type="GO" id="GO:0005886">
    <property type="term" value="C:plasma membrane"/>
    <property type="evidence" value="ECO:0007669"/>
    <property type="project" value="UniProtKB-SubCell"/>
</dbReference>
<dbReference type="PANTHER" id="PTHR34584:SF1">
    <property type="entry name" value="NA(+)_H(+) ANTIPORTER SUBUNIT E1"/>
    <property type="match status" value="1"/>
</dbReference>
<dbReference type="NCBIfam" id="NF006521">
    <property type="entry name" value="PRK08965.1-5"/>
    <property type="match status" value="1"/>
</dbReference>
<comment type="similarity">
    <text evidence="2">Belongs to the CPA3 antiporters (TC 2.A.63) subunit E family.</text>
</comment>
<evidence type="ECO:0000256" key="2">
    <source>
        <dbReference type="ARBA" id="ARBA00006228"/>
    </source>
</evidence>
<dbReference type="STRING" id="904291.A7J15_11725"/>
<organism evidence="7 8">
    <name type="scientific">Microbacterium sediminis</name>
    <dbReference type="NCBI Taxonomy" id="904291"/>
    <lineage>
        <taxon>Bacteria</taxon>
        <taxon>Bacillati</taxon>
        <taxon>Actinomycetota</taxon>
        <taxon>Actinomycetes</taxon>
        <taxon>Micrococcales</taxon>
        <taxon>Microbacteriaceae</taxon>
        <taxon>Microbacterium</taxon>
    </lineage>
</organism>
<dbReference type="InterPro" id="IPR002758">
    <property type="entry name" value="Cation_antiport_E"/>
</dbReference>
<evidence type="ECO:0000256" key="3">
    <source>
        <dbReference type="ARBA" id="ARBA00022475"/>
    </source>
</evidence>
<evidence type="ECO:0000256" key="1">
    <source>
        <dbReference type="ARBA" id="ARBA00004651"/>
    </source>
</evidence>
<dbReference type="Pfam" id="PF01899">
    <property type="entry name" value="MNHE"/>
    <property type="match status" value="1"/>
</dbReference>
<dbReference type="AlphaFoldDB" id="A0A1B9NIN2"/>
<proteinExistence type="inferred from homology"/>
<name>A0A1B9NIN2_9MICO</name>
<evidence type="ECO:0000256" key="5">
    <source>
        <dbReference type="ARBA" id="ARBA00022989"/>
    </source>
</evidence>
<dbReference type="EMBL" id="LXMD01000002">
    <property type="protein sequence ID" value="OCG76451.1"/>
    <property type="molecule type" value="Genomic_DNA"/>
</dbReference>
<comment type="caution">
    <text evidence="7">The sequence shown here is derived from an EMBL/GenBank/DDBJ whole genome shotgun (WGS) entry which is preliminary data.</text>
</comment>
<reference evidence="7 8" key="1">
    <citation type="submission" date="2016-05" db="EMBL/GenBank/DDBJ databases">
        <authorList>
            <person name="Lavstsen T."/>
            <person name="Jespersen J.S."/>
        </authorList>
    </citation>
    <scope>NUCLEOTIDE SEQUENCE [LARGE SCALE GENOMIC DNA]</scope>
    <source>
        <strain evidence="7 8">YLB-01</strain>
    </source>
</reference>
<evidence type="ECO:0000313" key="8">
    <source>
        <dbReference type="Proteomes" id="UP000093355"/>
    </source>
</evidence>
<dbReference type="Proteomes" id="UP000093355">
    <property type="component" value="Unassembled WGS sequence"/>
</dbReference>
<dbReference type="OrthoDB" id="3556991at2"/>
<sequence>MDARSRLLLIWRQLPFFVWLVVLWMLLWGQLTALALVTGVLVAVFVTTWFRLPVAQMSGRVNLWYGLVFVVTFVIELVHGALSVSWEVLRRGRTRAAIIRVPLRIDDDLIMTHTAVAASLIPGSTVIEADRERRVLYLHAIGMRDMAAVEGQRRRVQRWEERIVKAVGSRAQLRTIRDGGGPVADLIDAGGAS</sequence>
<gene>
    <name evidence="7" type="ORF">A7J15_11725</name>
</gene>
<evidence type="ECO:0000256" key="4">
    <source>
        <dbReference type="ARBA" id="ARBA00022692"/>
    </source>
</evidence>